<reference evidence="6" key="1">
    <citation type="submission" date="2020-07" db="EMBL/GenBank/DDBJ databases">
        <authorList>
            <person name="Nieuwenhuis M."/>
            <person name="Van De Peppel L.J.J."/>
        </authorList>
    </citation>
    <scope>NUCLEOTIDE SEQUENCE</scope>
    <source>
        <strain evidence="6">AP01</strain>
        <tissue evidence="6">Mycelium</tissue>
    </source>
</reference>
<proteinExistence type="predicted"/>
<dbReference type="OrthoDB" id="630895at2759"/>
<dbReference type="InterPro" id="IPR029058">
    <property type="entry name" value="AB_hydrolase_fold"/>
</dbReference>
<dbReference type="CDD" id="cd07216">
    <property type="entry name" value="Pat17_PNPLA8_PNPLA9_like3"/>
    <property type="match status" value="1"/>
</dbReference>
<dbReference type="InterPro" id="IPR000073">
    <property type="entry name" value="AB_hydrolase_1"/>
</dbReference>
<evidence type="ECO:0000256" key="2">
    <source>
        <dbReference type="ARBA" id="ARBA00022963"/>
    </source>
</evidence>
<dbReference type="PANTHER" id="PTHR24185">
    <property type="entry name" value="CALCIUM-INDEPENDENT PHOSPHOLIPASE A2-GAMMA"/>
    <property type="match status" value="1"/>
</dbReference>
<evidence type="ECO:0000256" key="3">
    <source>
        <dbReference type="ARBA" id="ARBA00023098"/>
    </source>
</evidence>
<dbReference type="Proteomes" id="UP000775547">
    <property type="component" value="Unassembled WGS sequence"/>
</dbReference>
<dbReference type="InterPro" id="IPR002641">
    <property type="entry name" value="PNPLA_dom"/>
</dbReference>
<dbReference type="Gene3D" id="3.40.1090.10">
    <property type="entry name" value="Cytosolic phospholipase A2 catalytic domain"/>
    <property type="match status" value="1"/>
</dbReference>
<feature type="active site" description="Nucleophile" evidence="4">
    <location>
        <position position="274"/>
    </location>
</feature>
<name>A0A9P7GA41_9AGAR</name>
<keyword evidence="7" id="KW-1185">Reference proteome</keyword>
<keyword evidence="3 4" id="KW-0443">Lipid metabolism</keyword>
<feature type="short sequence motif" description="GXGXXG" evidence="4">
    <location>
        <begin position="236"/>
        <end position="241"/>
    </location>
</feature>
<feature type="active site" description="Proton acceptor" evidence="4">
    <location>
        <position position="418"/>
    </location>
</feature>
<dbReference type="EMBL" id="JABCKV010000123">
    <property type="protein sequence ID" value="KAG5643272.1"/>
    <property type="molecule type" value="Genomic_DNA"/>
</dbReference>
<gene>
    <name evidence="6" type="ORF">DXG03_001239</name>
</gene>
<feature type="domain" description="PNPLA" evidence="5">
    <location>
        <begin position="232"/>
        <end position="431"/>
    </location>
</feature>
<organism evidence="6 7">
    <name type="scientific">Asterophora parasitica</name>
    <dbReference type="NCBI Taxonomy" id="117018"/>
    <lineage>
        <taxon>Eukaryota</taxon>
        <taxon>Fungi</taxon>
        <taxon>Dikarya</taxon>
        <taxon>Basidiomycota</taxon>
        <taxon>Agaricomycotina</taxon>
        <taxon>Agaricomycetes</taxon>
        <taxon>Agaricomycetidae</taxon>
        <taxon>Agaricales</taxon>
        <taxon>Tricholomatineae</taxon>
        <taxon>Lyophyllaceae</taxon>
        <taxon>Asterophora</taxon>
    </lineage>
</organism>
<sequence length="823" mass="90366">MSFIIEKDHYSVSATAASDIIAESDNKVASEIWFRTPALEQTLLDKVEQIQLETKSRDQGFVDFPDAGSWSWFEIVVLESPEASEPKVKDGLALVWLSHENKLGEEDYETQLGPVLDENHDIFSGLEAGNALGVRVCARFPGWENHASQGRLVLKISEKVRVAPAPTFSDIGYLEIVKEQIVKLEETFDTYLNAATPADAPPAYSLVRDLLPTGALYADQAILAVEPPLRLMSLDGGGVRGISSLYILQAIMAKVANDPNAKPCKYFDMIAGTSTGGLIAIMLGRLQMTIPECIEAYISLASSIFSANMAQRAWNFSHTGAYYKKDDFEKGLKDLIKRKTGDENAPMLDPDANNGCKVFVVSGQSQNLNHTSAEQFRTYSTRFPDQFAGCTIWQAARATSAAPTYLPAIEINGVEFIDGGIRFNNPAILLMGEVNAVFGTNNSGFGIARHIGCFLTVGTGMQPNTAMEKQPTGVFKVAPYAKSIAEATIKVATDCETTHNLAQNLFYGKENVYFRFNAGVRQGNDWAPMINLDDYENMPSLVALTQTYLAVDEQVKRLGQCASTLGRNINKSTTYEDIRWRNALLESANKFQSYLIDELVELSKSSTATTAQFEFLYYVDAVARHHLGSKRNFASLCKAFVRDLNRPVYALDLRNHGSSPHAAPMTYESMAADVKRFIEKSSLNDVSLFGHSMGGKVAMTLALSSSLPSLSKLIISDIAPTRSSLAPSFIRYLKIMADIEDPTANITTREGADKVLQTVEKDLGVRQFLLTNLVLPSNSTVKFKIPVATLEDAVPALGSFPFMIDEGHQWRGRTLVVKGAKSE</sequence>
<accession>A0A9P7GA41</accession>
<protein>
    <recommendedName>
        <fullName evidence="5">PNPLA domain-containing protein</fullName>
    </recommendedName>
</protein>
<reference evidence="6" key="2">
    <citation type="submission" date="2021-10" db="EMBL/GenBank/DDBJ databases">
        <title>Phylogenomics reveals ancestral predisposition of the termite-cultivated fungus Termitomyces towards a domesticated lifestyle.</title>
        <authorList>
            <person name="Auxier B."/>
            <person name="Grum-Grzhimaylo A."/>
            <person name="Cardenas M.E."/>
            <person name="Lodge J.D."/>
            <person name="Laessoe T."/>
            <person name="Pedersen O."/>
            <person name="Smith M.E."/>
            <person name="Kuyper T.W."/>
            <person name="Franco-Molano E.A."/>
            <person name="Baroni T.J."/>
            <person name="Aanen D.K."/>
        </authorList>
    </citation>
    <scope>NUCLEOTIDE SEQUENCE</scope>
    <source>
        <strain evidence="6">AP01</strain>
        <tissue evidence="6">Mycelium</tissue>
    </source>
</reference>
<evidence type="ECO:0000259" key="5">
    <source>
        <dbReference type="PROSITE" id="PS51635"/>
    </source>
</evidence>
<comment type="caution">
    <text evidence="6">The sequence shown here is derived from an EMBL/GenBank/DDBJ whole genome shotgun (WGS) entry which is preliminary data.</text>
</comment>
<evidence type="ECO:0000256" key="1">
    <source>
        <dbReference type="ARBA" id="ARBA00022801"/>
    </source>
</evidence>
<dbReference type="GO" id="GO:0046486">
    <property type="term" value="P:glycerolipid metabolic process"/>
    <property type="evidence" value="ECO:0007669"/>
    <property type="project" value="UniProtKB-ARBA"/>
</dbReference>
<keyword evidence="2 4" id="KW-0442">Lipid degradation</keyword>
<feature type="short sequence motif" description="DGA/G" evidence="4">
    <location>
        <begin position="418"/>
        <end position="420"/>
    </location>
</feature>
<dbReference type="PROSITE" id="PS51635">
    <property type="entry name" value="PNPLA"/>
    <property type="match status" value="1"/>
</dbReference>
<feature type="short sequence motif" description="GXSXG" evidence="4">
    <location>
        <begin position="272"/>
        <end position="276"/>
    </location>
</feature>
<dbReference type="GO" id="GO:0047499">
    <property type="term" value="F:calcium-independent phospholipase A2 activity"/>
    <property type="evidence" value="ECO:0007669"/>
    <property type="project" value="TreeGrafter"/>
</dbReference>
<dbReference type="Pfam" id="PF01734">
    <property type="entry name" value="Patatin"/>
    <property type="match status" value="1"/>
</dbReference>
<dbReference type="PANTHER" id="PTHR24185:SF1">
    <property type="entry name" value="CALCIUM-INDEPENDENT PHOSPHOLIPASE A2-GAMMA"/>
    <property type="match status" value="1"/>
</dbReference>
<keyword evidence="1 4" id="KW-0378">Hydrolase</keyword>
<dbReference type="InterPro" id="IPR016035">
    <property type="entry name" value="Acyl_Trfase/lysoPLipase"/>
</dbReference>
<dbReference type="GO" id="GO:0016020">
    <property type="term" value="C:membrane"/>
    <property type="evidence" value="ECO:0007669"/>
    <property type="project" value="TreeGrafter"/>
</dbReference>
<dbReference type="Gene3D" id="3.40.50.1820">
    <property type="entry name" value="alpha/beta hydrolase"/>
    <property type="match status" value="1"/>
</dbReference>
<dbReference type="SUPFAM" id="SSF53474">
    <property type="entry name" value="alpha/beta-Hydrolases"/>
    <property type="match status" value="1"/>
</dbReference>
<dbReference type="AlphaFoldDB" id="A0A9P7GA41"/>
<evidence type="ECO:0000256" key="4">
    <source>
        <dbReference type="PROSITE-ProRule" id="PRU01161"/>
    </source>
</evidence>
<dbReference type="GO" id="GO:0019369">
    <property type="term" value="P:arachidonate metabolic process"/>
    <property type="evidence" value="ECO:0007669"/>
    <property type="project" value="TreeGrafter"/>
</dbReference>
<evidence type="ECO:0000313" key="6">
    <source>
        <dbReference type="EMBL" id="KAG5643272.1"/>
    </source>
</evidence>
<dbReference type="Pfam" id="PF00561">
    <property type="entry name" value="Abhydrolase_1"/>
    <property type="match status" value="1"/>
</dbReference>
<evidence type="ECO:0000313" key="7">
    <source>
        <dbReference type="Proteomes" id="UP000775547"/>
    </source>
</evidence>
<dbReference type="GO" id="GO:0016042">
    <property type="term" value="P:lipid catabolic process"/>
    <property type="evidence" value="ECO:0007669"/>
    <property type="project" value="UniProtKB-UniRule"/>
</dbReference>
<dbReference type="SUPFAM" id="SSF52151">
    <property type="entry name" value="FabD/lysophospholipase-like"/>
    <property type="match status" value="1"/>
</dbReference>